<gene>
    <name evidence="1" type="ORF">OXIME_000743</name>
</gene>
<organism evidence="1 2">
    <name type="scientific">Oxyplasma meridianum</name>
    <dbReference type="NCBI Taxonomy" id="3073602"/>
    <lineage>
        <taxon>Archaea</taxon>
        <taxon>Methanobacteriati</taxon>
        <taxon>Thermoplasmatota</taxon>
        <taxon>Thermoplasmata</taxon>
        <taxon>Thermoplasmatales</taxon>
        <taxon>Thermoplasmataceae</taxon>
        <taxon>Oxyplasma</taxon>
    </lineage>
</organism>
<evidence type="ECO:0000313" key="1">
    <source>
        <dbReference type="EMBL" id="WYY00186.1"/>
    </source>
</evidence>
<dbReference type="Gene3D" id="3.20.20.210">
    <property type="match status" value="1"/>
</dbReference>
<proteinExistence type="predicted"/>
<protein>
    <recommendedName>
        <fullName evidence="3">Cobalamin-independent methionine synthase MetE C-terminal/archaeal domain-containing protein</fullName>
    </recommendedName>
</protein>
<evidence type="ECO:0000313" key="2">
    <source>
        <dbReference type="Proteomes" id="UP001451606"/>
    </source>
</evidence>
<accession>A0AAX4NHE0</accession>
<dbReference type="AlphaFoldDB" id="A0AAX4NHE0"/>
<reference evidence="1 2" key="1">
    <citation type="submission" date="2023-09" db="EMBL/GenBank/DDBJ databases">
        <authorList>
            <person name="Golyshina O.V."/>
            <person name="Lunev E.A."/>
            <person name="Bargiela R."/>
            <person name="Gaines M.C."/>
            <person name="Daum B."/>
            <person name="Bale N.J."/>
            <person name="Koenen M."/>
            <person name="Sinninghe Damst J.S."/>
            <person name="Yakimov M."/>
            <person name="Golyshin P.N."/>
        </authorList>
    </citation>
    <scope>NUCLEOTIDE SEQUENCE [LARGE SCALE GENOMIC DNA]</scope>
    <source>
        <strain evidence="1 2">M1</strain>
    </source>
</reference>
<sequence length="279" mass="30675">MAQSIQGSKVFDLLAIESKIVYTGEKYAKKESQDAKNIAKELGAKRIFIPAFSPGVIAVFYPPGKAYHDHEDFLFDLSKELAKEYRAILSVDGVDLQIDAPDLAMAKSLGVEWAKNFIAVLPKHIQAINEAIKVLPSDGIRVHYCYGNYAASHLTDPDYLKVLPEFFKLKAGTIVGEVANPRHAGDPFIIRKYVKEQGWPKNLKFAAGVIDVKSPFVETPETVNLKLHRLLDIDGIGSERVLGGTDCGFETFSGLESVPKSIALQKLKALAEGAMLDEN</sequence>
<dbReference type="RefSeq" id="WP_393972136.1">
    <property type="nucleotide sequence ID" value="NZ_CP133772.1"/>
</dbReference>
<dbReference type="SUPFAM" id="SSF51726">
    <property type="entry name" value="UROD/MetE-like"/>
    <property type="match status" value="1"/>
</dbReference>
<dbReference type="InterPro" id="IPR038071">
    <property type="entry name" value="UROD/MetE-like_sf"/>
</dbReference>
<evidence type="ECO:0008006" key="3">
    <source>
        <dbReference type="Google" id="ProtNLM"/>
    </source>
</evidence>
<dbReference type="Proteomes" id="UP001451606">
    <property type="component" value="Chromosome"/>
</dbReference>
<dbReference type="GeneID" id="95967474"/>
<keyword evidence="2" id="KW-1185">Reference proteome</keyword>
<dbReference type="EMBL" id="CP133772">
    <property type="protein sequence ID" value="WYY00186.1"/>
    <property type="molecule type" value="Genomic_DNA"/>
</dbReference>
<name>A0AAX4NHE0_9ARCH</name>
<dbReference type="KEGG" id="omr:OXIME_000743"/>